<gene>
    <name evidence="2" type="ORF">PAXINDRAFT_18000</name>
</gene>
<evidence type="ECO:0000256" key="1">
    <source>
        <dbReference type="SAM" id="MobiDB-lite"/>
    </source>
</evidence>
<evidence type="ECO:0000313" key="2">
    <source>
        <dbReference type="EMBL" id="KIJ08891.1"/>
    </source>
</evidence>
<feature type="compositionally biased region" description="Polar residues" evidence="1">
    <location>
        <begin position="449"/>
        <end position="471"/>
    </location>
</feature>
<feature type="compositionally biased region" description="Polar residues" evidence="1">
    <location>
        <begin position="306"/>
        <end position="322"/>
    </location>
</feature>
<proteinExistence type="predicted"/>
<keyword evidence="3" id="KW-1185">Reference proteome</keyword>
<feature type="compositionally biased region" description="Basic and acidic residues" evidence="1">
    <location>
        <begin position="196"/>
        <end position="205"/>
    </location>
</feature>
<reference evidence="3" key="2">
    <citation type="submission" date="2015-01" db="EMBL/GenBank/DDBJ databases">
        <title>Evolutionary Origins and Diversification of the Mycorrhizal Mutualists.</title>
        <authorList>
            <consortium name="DOE Joint Genome Institute"/>
            <consortium name="Mycorrhizal Genomics Consortium"/>
            <person name="Kohler A."/>
            <person name="Kuo A."/>
            <person name="Nagy L.G."/>
            <person name="Floudas D."/>
            <person name="Copeland A."/>
            <person name="Barry K.W."/>
            <person name="Cichocki N."/>
            <person name="Veneault-Fourrey C."/>
            <person name="LaButti K."/>
            <person name="Lindquist E.A."/>
            <person name="Lipzen A."/>
            <person name="Lundell T."/>
            <person name="Morin E."/>
            <person name="Murat C."/>
            <person name="Riley R."/>
            <person name="Ohm R."/>
            <person name="Sun H."/>
            <person name="Tunlid A."/>
            <person name="Henrissat B."/>
            <person name="Grigoriev I.V."/>
            <person name="Hibbett D.S."/>
            <person name="Martin F."/>
        </authorList>
    </citation>
    <scope>NUCLEOTIDE SEQUENCE [LARGE SCALE GENOMIC DNA]</scope>
    <source>
        <strain evidence="3">ATCC 200175</strain>
    </source>
</reference>
<name>A0A0C9TNT3_PAXIN</name>
<organism evidence="2 3">
    <name type="scientific">Paxillus involutus ATCC 200175</name>
    <dbReference type="NCBI Taxonomy" id="664439"/>
    <lineage>
        <taxon>Eukaryota</taxon>
        <taxon>Fungi</taxon>
        <taxon>Dikarya</taxon>
        <taxon>Basidiomycota</taxon>
        <taxon>Agaricomycotina</taxon>
        <taxon>Agaricomycetes</taxon>
        <taxon>Agaricomycetidae</taxon>
        <taxon>Boletales</taxon>
        <taxon>Paxilineae</taxon>
        <taxon>Paxillaceae</taxon>
        <taxon>Paxillus</taxon>
    </lineage>
</organism>
<feature type="region of interest" description="Disordered" evidence="1">
    <location>
        <begin position="440"/>
        <end position="476"/>
    </location>
</feature>
<sequence length="534" mass="57991">MAAVGNQSSLRVQHRMTTHPITPARTQRPTHEGSIRPRAYPIHPGLSLSFTDPRVRPRTARSAHALVRPTSLADYTAKGTKANGACKACQKAKCRCEFEAGASACTKCMKAGKSDSCVPQDSHTHSAHVIAHETEPTQAVPTAKTRGPTARKRSSSTTGVAAMPAQVKRQRCSTSQPPIVDVQDCTDSHGSQLHSIPEDDNHDDGYGFSNGDGPGFSFQPLFLDNLDRVKDFFTALSSNGPARSDSELRDFSEDGMDDEDFTKDLNNVSDSSCADLDGSGSESQGSDDAFLASRLPVQPVNKRSAKPSSTTNIKSSAQAKPSYDPQTCPFTIPCFILQRNGTNSPFEIASGISYDALRILIANKLSSTEPGLLQLQYRLDPKSKQAATSVQSVEELNLFEAWLHPMLVPPLLPSGKPSTRQHKNVSVYFKDKWIVGEFADPSNGKPSGKGNQTGAKTAGSGSQCEQTSTAAMDSGHDRRRELIKELQERWTCNVHTHGDNPVYCYSPSDNSAMCYQLTIMRLGMWASRSISHCR</sequence>
<feature type="region of interest" description="Disordered" evidence="1">
    <location>
        <begin position="133"/>
        <end position="211"/>
    </location>
</feature>
<feature type="region of interest" description="Disordered" evidence="1">
    <location>
        <begin position="22"/>
        <end position="46"/>
    </location>
</feature>
<protein>
    <submittedName>
        <fullName evidence="2">Uncharacterized protein</fullName>
    </submittedName>
</protein>
<dbReference type="AlphaFoldDB" id="A0A0C9TNT3"/>
<dbReference type="HOGENOM" id="CLU_534289_0_0_1"/>
<feature type="region of interest" description="Disordered" evidence="1">
    <location>
        <begin position="236"/>
        <end position="322"/>
    </location>
</feature>
<feature type="compositionally biased region" description="Low complexity" evidence="1">
    <location>
        <begin position="275"/>
        <end position="288"/>
    </location>
</feature>
<dbReference type="EMBL" id="KN819538">
    <property type="protein sequence ID" value="KIJ08891.1"/>
    <property type="molecule type" value="Genomic_DNA"/>
</dbReference>
<dbReference type="Proteomes" id="UP000053647">
    <property type="component" value="Unassembled WGS sequence"/>
</dbReference>
<dbReference type="OrthoDB" id="2690984at2759"/>
<accession>A0A0C9TNT3</accession>
<reference evidence="2 3" key="1">
    <citation type="submission" date="2014-06" db="EMBL/GenBank/DDBJ databases">
        <authorList>
            <consortium name="DOE Joint Genome Institute"/>
            <person name="Kuo A."/>
            <person name="Kohler A."/>
            <person name="Nagy L.G."/>
            <person name="Floudas D."/>
            <person name="Copeland A."/>
            <person name="Barry K.W."/>
            <person name="Cichocki N."/>
            <person name="Veneault-Fourrey C."/>
            <person name="LaButti K."/>
            <person name="Lindquist E.A."/>
            <person name="Lipzen A."/>
            <person name="Lundell T."/>
            <person name="Morin E."/>
            <person name="Murat C."/>
            <person name="Sun H."/>
            <person name="Tunlid A."/>
            <person name="Henrissat B."/>
            <person name="Grigoriev I.V."/>
            <person name="Hibbett D.S."/>
            <person name="Martin F."/>
            <person name="Nordberg H.P."/>
            <person name="Cantor M.N."/>
            <person name="Hua S.X."/>
        </authorList>
    </citation>
    <scope>NUCLEOTIDE SEQUENCE [LARGE SCALE GENOMIC DNA]</scope>
    <source>
        <strain evidence="2 3">ATCC 200175</strain>
    </source>
</reference>
<evidence type="ECO:0000313" key="3">
    <source>
        <dbReference type="Proteomes" id="UP000053647"/>
    </source>
</evidence>